<evidence type="ECO:0000256" key="1">
    <source>
        <dbReference type="ARBA" id="ARBA00009437"/>
    </source>
</evidence>
<evidence type="ECO:0000256" key="4">
    <source>
        <dbReference type="ARBA" id="ARBA00023163"/>
    </source>
</evidence>
<dbReference type="InterPro" id="IPR036388">
    <property type="entry name" value="WH-like_DNA-bd_sf"/>
</dbReference>
<dbReference type="CDD" id="cd08423">
    <property type="entry name" value="PBP2_LTTR_like_6"/>
    <property type="match status" value="1"/>
</dbReference>
<dbReference type="Gene3D" id="3.40.190.10">
    <property type="entry name" value="Periplasmic binding protein-like II"/>
    <property type="match status" value="2"/>
</dbReference>
<dbReference type="InterPro" id="IPR000847">
    <property type="entry name" value="LysR_HTH_N"/>
</dbReference>
<dbReference type="Pfam" id="PF03466">
    <property type="entry name" value="LysR_substrate"/>
    <property type="match status" value="1"/>
</dbReference>
<dbReference type="SUPFAM" id="SSF46785">
    <property type="entry name" value="Winged helix' DNA-binding domain"/>
    <property type="match status" value="1"/>
</dbReference>
<keyword evidence="2" id="KW-0805">Transcription regulation</keyword>
<dbReference type="InterPro" id="IPR005119">
    <property type="entry name" value="LysR_subst-bd"/>
</dbReference>
<feature type="domain" description="HTH lysR-type" evidence="5">
    <location>
        <begin position="2"/>
        <end position="59"/>
    </location>
</feature>
<keyword evidence="4" id="KW-0804">Transcription</keyword>
<dbReference type="PROSITE" id="PS50931">
    <property type="entry name" value="HTH_LYSR"/>
    <property type="match status" value="1"/>
</dbReference>
<keyword evidence="3" id="KW-0238">DNA-binding</keyword>
<dbReference type="PANTHER" id="PTHR30346:SF29">
    <property type="entry name" value="LYSR SUBSTRATE-BINDING"/>
    <property type="match status" value="1"/>
</dbReference>
<sequence>MLDLSRLRALHAVHVHGSVSSAAKALGYTPSAVSQQVAKLERETRTTLLERRGRGVVLTDAAGKLVDTASRVLSLVEEAEVTLEEQRGRPSGRLTVAAFSTAARGLLPGVLAELVATHPSLDLRLFEEDPHATPHMVAQGTVDLAVVHDWDIAPMTVPEGVSRAVVGEDRCDVLLPRDHPLAGRAVLYREDVADAHWICQPPGTVCHDWLTRTLRSVGAEPDFAHHVAEYQTQIALVGAGLGIAMVPRLGRGDIPDTVVVKPLDPAPVRGVSVLWREGTSRRPAVAEAVRILREHARAL</sequence>
<evidence type="ECO:0000313" key="7">
    <source>
        <dbReference type="Proteomes" id="UP001356095"/>
    </source>
</evidence>
<keyword evidence="7" id="KW-1185">Reference proteome</keyword>
<dbReference type="SUPFAM" id="SSF53850">
    <property type="entry name" value="Periplasmic binding protein-like II"/>
    <property type="match status" value="1"/>
</dbReference>
<dbReference type="PANTHER" id="PTHR30346">
    <property type="entry name" value="TRANSCRIPTIONAL DUAL REGULATOR HCAR-RELATED"/>
    <property type="match status" value="1"/>
</dbReference>
<protein>
    <submittedName>
        <fullName evidence="6">LysR family transcriptional regulator</fullName>
    </submittedName>
</protein>
<name>A0ABU7KHQ0_9ACTN</name>
<proteinExistence type="inferred from homology"/>
<gene>
    <name evidence="6" type="ORF">Q8791_28275</name>
</gene>
<dbReference type="Proteomes" id="UP001356095">
    <property type="component" value="Unassembled WGS sequence"/>
</dbReference>
<reference evidence="6 7" key="1">
    <citation type="submission" date="2023-08" db="EMBL/GenBank/DDBJ databases">
        <authorList>
            <person name="Girao M."/>
            <person name="Carvalho M.F."/>
        </authorList>
    </citation>
    <scope>NUCLEOTIDE SEQUENCE [LARGE SCALE GENOMIC DNA]</scope>
    <source>
        <strain evidence="6 7">CT-R113</strain>
    </source>
</reference>
<evidence type="ECO:0000259" key="5">
    <source>
        <dbReference type="PROSITE" id="PS50931"/>
    </source>
</evidence>
<organism evidence="6 7">
    <name type="scientific">Nocardiopsis codii</name>
    <dbReference type="NCBI Taxonomy" id="3065942"/>
    <lineage>
        <taxon>Bacteria</taxon>
        <taxon>Bacillati</taxon>
        <taxon>Actinomycetota</taxon>
        <taxon>Actinomycetes</taxon>
        <taxon>Streptosporangiales</taxon>
        <taxon>Nocardiopsidaceae</taxon>
        <taxon>Nocardiopsis</taxon>
    </lineage>
</organism>
<evidence type="ECO:0000313" key="6">
    <source>
        <dbReference type="EMBL" id="MEE2041127.1"/>
    </source>
</evidence>
<evidence type="ECO:0000256" key="2">
    <source>
        <dbReference type="ARBA" id="ARBA00023015"/>
    </source>
</evidence>
<dbReference type="EMBL" id="JAUZMY010000041">
    <property type="protein sequence ID" value="MEE2041127.1"/>
    <property type="molecule type" value="Genomic_DNA"/>
</dbReference>
<dbReference type="Pfam" id="PF00126">
    <property type="entry name" value="HTH_1"/>
    <property type="match status" value="1"/>
</dbReference>
<dbReference type="RefSeq" id="WP_330094886.1">
    <property type="nucleotide sequence ID" value="NZ_JAUZMY010000041.1"/>
</dbReference>
<evidence type="ECO:0000256" key="3">
    <source>
        <dbReference type="ARBA" id="ARBA00023125"/>
    </source>
</evidence>
<comment type="similarity">
    <text evidence="1">Belongs to the LysR transcriptional regulatory family.</text>
</comment>
<accession>A0ABU7KHQ0</accession>
<comment type="caution">
    <text evidence="6">The sequence shown here is derived from an EMBL/GenBank/DDBJ whole genome shotgun (WGS) entry which is preliminary data.</text>
</comment>
<dbReference type="InterPro" id="IPR036390">
    <property type="entry name" value="WH_DNA-bd_sf"/>
</dbReference>
<dbReference type="Gene3D" id="1.10.10.10">
    <property type="entry name" value="Winged helix-like DNA-binding domain superfamily/Winged helix DNA-binding domain"/>
    <property type="match status" value="1"/>
</dbReference>